<feature type="transmembrane region" description="Helical" evidence="1">
    <location>
        <begin position="191"/>
        <end position="217"/>
    </location>
</feature>
<dbReference type="OrthoDB" id="221540at2157"/>
<accession>A0A6B0SV40</accession>
<keyword evidence="4" id="KW-1185">Reference proteome</keyword>
<gene>
    <name evidence="3" type="ORF">GRX01_04110</name>
</gene>
<dbReference type="Proteomes" id="UP000437065">
    <property type="component" value="Unassembled WGS sequence"/>
</dbReference>
<dbReference type="EMBL" id="WUUS01000002">
    <property type="protein sequence ID" value="MXR40531.1"/>
    <property type="molecule type" value="Genomic_DNA"/>
</dbReference>
<dbReference type="Pfam" id="PF02517">
    <property type="entry name" value="Rce1-like"/>
    <property type="match status" value="1"/>
</dbReference>
<dbReference type="GO" id="GO:0008237">
    <property type="term" value="F:metallopeptidase activity"/>
    <property type="evidence" value="ECO:0007669"/>
    <property type="project" value="UniProtKB-KW"/>
</dbReference>
<keyword evidence="3" id="KW-0645">Protease</keyword>
<comment type="caution">
    <text evidence="3">The sequence shown here is derived from an EMBL/GenBank/DDBJ whole genome shotgun (WGS) entry which is preliminary data.</text>
</comment>
<feature type="transmembrane region" description="Helical" evidence="1">
    <location>
        <begin position="246"/>
        <end position="269"/>
    </location>
</feature>
<reference evidence="3 4" key="1">
    <citation type="submission" date="2019-12" db="EMBL/GenBank/DDBJ databases">
        <title>Isolation and characterization of three novel carbon monoxide-oxidizing members of Halobacteria from salione crusts and soils.</title>
        <authorList>
            <person name="Myers M.R."/>
            <person name="King G.M."/>
        </authorList>
    </citation>
    <scope>NUCLEOTIDE SEQUENCE [LARGE SCALE GENOMIC DNA]</scope>
    <source>
        <strain evidence="3 4">WSA2</strain>
    </source>
</reference>
<keyword evidence="1" id="KW-0472">Membrane</keyword>
<feature type="transmembrane region" description="Helical" evidence="1">
    <location>
        <begin position="42"/>
        <end position="63"/>
    </location>
</feature>
<keyword evidence="1" id="KW-0812">Transmembrane</keyword>
<evidence type="ECO:0000259" key="2">
    <source>
        <dbReference type="Pfam" id="PF02517"/>
    </source>
</evidence>
<sequence>MRQNKIIFRGGVRTILGFAVAFAVVTAVWVPLTAAVSDAPAWIGLVSEIAKFAVLGAAVLVLLHIDNVSVPELGLSRRQFVPAVFTFGVLWVALNVLGIGLAVVVGNQWDISLIWYLPEVVTREFGTLPTPWLIFVLLNFLVIGLVEEAAFRGYFQSKMIALLGDDTRLHVAFGILLTSVVFGALHTPGALVAGAGVEGALGAAALPAITAVLFGVLYELTHNLYLVALFHGLGNTWPLVIDWTSWAGTALVAFWVGAACIYIGVTLGYRYWASGPDRTPNVERVEVGYSGIFE</sequence>
<dbReference type="GO" id="GO:0006508">
    <property type="term" value="P:proteolysis"/>
    <property type="evidence" value="ECO:0007669"/>
    <property type="project" value="UniProtKB-KW"/>
</dbReference>
<evidence type="ECO:0000313" key="4">
    <source>
        <dbReference type="Proteomes" id="UP000437065"/>
    </source>
</evidence>
<feature type="transmembrane region" description="Helical" evidence="1">
    <location>
        <begin position="84"/>
        <end position="105"/>
    </location>
</feature>
<proteinExistence type="predicted"/>
<evidence type="ECO:0000256" key="1">
    <source>
        <dbReference type="SAM" id="Phobius"/>
    </source>
</evidence>
<organism evidence="3 4">
    <name type="scientific">Halobaculum saliterrae</name>
    <dbReference type="NCBI Taxonomy" id="2073113"/>
    <lineage>
        <taxon>Archaea</taxon>
        <taxon>Methanobacteriati</taxon>
        <taxon>Methanobacteriota</taxon>
        <taxon>Stenosarchaea group</taxon>
        <taxon>Halobacteria</taxon>
        <taxon>Halobacteriales</taxon>
        <taxon>Haloferacaceae</taxon>
        <taxon>Halobaculum</taxon>
    </lineage>
</organism>
<dbReference type="GO" id="GO:0080120">
    <property type="term" value="P:CAAX-box protein maturation"/>
    <property type="evidence" value="ECO:0007669"/>
    <property type="project" value="UniProtKB-ARBA"/>
</dbReference>
<protein>
    <submittedName>
        <fullName evidence="3">CPBP family intramembrane metalloprotease</fullName>
    </submittedName>
</protein>
<dbReference type="RefSeq" id="WP_159663699.1">
    <property type="nucleotide sequence ID" value="NZ_WUUS01000002.1"/>
</dbReference>
<feature type="transmembrane region" description="Helical" evidence="1">
    <location>
        <begin position="125"/>
        <end position="146"/>
    </location>
</feature>
<feature type="domain" description="CAAX prenyl protease 2/Lysostaphin resistance protein A-like" evidence="2">
    <location>
        <begin position="131"/>
        <end position="236"/>
    </location>
</feature>
<keyword evidence="3" id="KW-0378">Hydrolase</keyword>
<keyword evidence="3" id="KW-0482">Metalloprotease</keyword>
<dbReference type="InterPro" id="IPR003675">
    <property type="entry name" value="Rce1/LyrA-like_dom"/>
</dbReference>
<feature type="transmembrane region" description="Helical" evidence="1">
    <location>
        <begin position="224"/>
        <end position="240"/>
    </location>
</feature>
<dbReference type="GO" id="GO:0004175">
    <property type="term" value="F:endopeptidase activity"/>
    <property type="evidence" value="ECO:0007669"/>
    <property type="project" value="UniProtKB-ARBA"/>
</dbReference>
<feature type="transmembrane region" description="Helical" evidence="1">
    <location>
        <begin position="12"/>
        <end position="30"/>
    </location>
</feature>
<feature type="transmembrane region" description="Helical" evidence="1">
    <location>
        <begin position="167"/>
        <end position="185"/>
    </location>
</feature>
<dbReference type="AlphaFoldDB" id="A0A6B0SV40"/>
<evidence type="ECO:0000313" key="3">
    <source>
        <dbReference type="EMBL" id="MXR40531.1"/>
    </source>
</evidence>
<name>A0A6B0SV40_9EURY</name>
<keyword evidence="1" id="KW-1133">Transmembrane helix</keyword>